<evidence type="ECO:0000313" key="1">
    <source>
        <dbReference type="EMBL" id="CAO80206.1"/>
    </source>
</evidence>
<keyword evidence="2" id="KW-1185">Reference proteome</keyword>
<organism evidence="1 2">
    <name type="scientific">Cloacimonas acidaminovorans (strain Evry)</name>
    <dbReference type="NCBI Taxonomy" id="459349"/>
    <lineage>
        <taxon>Bacteria</taxon>
        <taxon>Pseudomonadati</taxon>
        <taxon>Candidatus Cloacimonadota</taxon>
        <taxon>Candidatus Cloacimonadia</taxon>
        <taxon>Candidatus Cloacimonadales</taxon>
        <taxon>Candidatus Cloacimonadaceae</taxon>
        <taxon>Candidatus Cloacimonas</taxon>
    </lineage>
</organism>
<gene>
    <name evidence="1" type="ordered locus">CLOAM0300</name>
</gene>
<name>B0VFF4_CLOAI</name>
<dbReference type="KEGG" id="caci:CLOAM0300"/>
<dbReference type="InterPro" id="IPR036751">
    <property type="entry name" value="SpoVG_sf"/>
</dbReference>
<dbReference type="EMBL" id="CU466930">
    <property type="protein sequence ID" value="CAO80206.1"/>
    <property type="molecule type" value="Genomic_DNA"/>
</dbReference>
<accession>B0VFF4</accession>
<dbReference type="HOGENOM" id="CLU_2328711_0_0_0"/>
<evidence type="ECO:0000313" key="2">
    <source>
        <dbReference type="Proteomes" id="UP000002019"/>
    </source>
</evidence>
<dbReference type="SUPFAM" id="SSF160537">
    <property type="entry name" value="SpoVG-like"/>
    <property type="match status" value="1"/>
</dbReference>
<dbReference type="GO" id="GO:0030435">
    <property type="term" value="P:sporulation resulting in formation of a cellular spore"/>
    <property type="evidence" value="ECO:0007669"/>
    <property type="project" value="InterPro"/>
</dbReference>
<dbReference type="STRING" id="459349.CLOAM0300"/>
<dbReference type="Proteomes" id="UP000002019">
    <property type="component" value="Chromosome"/>
</dbReference>
<proteinExistence type="predicted"/>
<sequence>MNMNIHFRDVQSGSVEARAIIEITDGVFLNEVTILNIDGEIVVEFPRKSFVGKSKRTYYIDIITFEDNDKRIVWELEIKNAYREWRKANKKVLIYEEK</sequence>
<reference evidence="1 2" key="1">
    <citation type="journal article" date="2008" name="J. Bacteriol.">
        <title>'Candidatus Cloacamonas acidaminovorans': genome sequence reconstruction provides a first glimpse of a new bacterial division.</title>
        <authorList>
            <person name="Pelletier E."/>
            <person name="Kreimeyer A."/>
            <person name="Bocs S."/>
            <person name="Rouy Z."/>
            <person name="Gyapay G."/>
            <person name="Chouari R."/>
            <person name="Riviere D."/>
            <person name="Ganesan A."/>
            <person name="Daegelen P."/>
            <person name="Sghir A."/>
            <person name="Cohen G.N."/>
            <person name="Medigue C."/>
            <person name="Weissenbach J."/>
            <person name="Le Paslier D."/>
        </authorList>
    </citation>
    <scope>NUCLEOTIDE SEQUENCE [LARGE SCALE GENOMIC DNA]</scope>
    <source>
        <strain evidence="2">Evry</strain>
    </source>
</reference>
<dbReference type="AlphaFoldDB" id="B0VFF4"/>
<protein>
    <submittedName>
        <fullName evidence="1">Uncharacterized protein</fullName>
    </submittedName>
</protein>